<keyword evidence="10 17" id="KW-0694">RNA-binding</keyword>
<feature type="compositionally biased region" description="Basic and acidic residues" evidence="18">
    <location>
        <begin position="27"/>
        <end position="40"/>
    </location>
</feature>
<dbReference type="SUPFAM" id="SSF53335">
    <property type="entry name" value="S-adenosyl-L-methionine-dependent methyltransferases"/>
    <property type="match status" value="1"/>
</dbReference>
<protein>
    <recommendedName>
        <fullName evidence="11">E3 ubiquitin-protein ligase Topors</fullName>
        <ecNumber evidence="2">2.3.2.27</ecNumber>
    </recommendedName>
    <alternativeName>
        <fullName evidence="12">RING-type E3 ubiquitin transferase Topors</fullName>
    </alternativeName>
    <alternativeName>
        <fullName evidence="14">SUMO1-protein E3 ligase Topors</fullName>
    </alternativeName>
    <alternativeName>
        <fullName evidence="13">Topoisomerase I-binding RING finger protein</fullName>
    </alternativeName>
    <alternativeName>
        <fullName evidence="15">Topoisomerase I-binding arginine/serine-rich protein</fullName>
    </alternativeName>
</protein>
<evidence type="ECO:0000313" key="22">
    <source>
        <dbReference type="Proteomes" id="UP000677054"/>
    </source>
</evidence>
<feature type="compositionally biased region" description="Low complexity" evidence="18">
    <location>
        <begin position="630"/>
        <end position="649"/>
    </location>
</feature>
<dbReference type="Gene3D" id="3.80.10.10">
    <property type="entry name" value="Ribonuclease Inhibitor"/>
    <property type="match status" value="1"/>
</dbReference>
<dbReference type="Gene3D" id="3.40.50.150">
    <property type="entry name" value="Vaccinia Virus protein VP39"/>
    <property type="match status" value="2"/>
</dbReference>
<dbReference type="PROSITE" id="PS00518">
    <property type="entry name" value="ZF_RING_1"/>
    <property type="match status" value="1"/>
</dbReference>
<feature type="region of interest" description="Disordered" evidence="18">
    <location>
        <begin position="1"/>
        <end position="44"/>
    </location>
</feature>
<comment type="caution">
    <text evidence="17">Lacks conserved residue(s) required for the propagation of feature annotation.</text>
</comment>
<evidence type="ECO:0000256" key="1">
    <source>
        <dbReference type="ARBA" id="ARBA00000900"/>
    </source>
</evidence>
<dbReference type="PROSITE" id="PS01131">
    <property type="entry name" value="RRNA_A_DIMETH"/>
    <property type="match status" value="1"/>
</dbReference>
<dbReference type="InterPro" id="IPR058745">
    <property type="entry name" value="PWI_Topors"/>
</dbReference>
<evidence type="ECO:0000256" key="4">
    <source>
        <dbReference type="ARBA" id="ARBA00022679"/>
    </source>
</evidence>
<evidence type="ECO:0000259" key="19">
    <source>
        <dbReference type="PROSITE" id="PS50089"/>
    </source>
</evidence>
<feature type="binding site" evidence="17">
    <location>
        <position position="682"/>
    </location>
    <ligand>
        <name>S-adenosyl-L-methionine</name>
        <dbReference type="ChEBI" id="CHEBI:59789"/>
    </ligand>
</feature>
<evidence type="ECO:0000256" key="8">
    <source>
        <dbReference type="ARBA" id="ARBA00022786"/>
    </source>
</evidence>
<dbReference type="SMART" id="SM00184">
    <property type="entry name" value="RING"/>
    <property type="match status" value="1"/>
</dbReference>
<evidence type="ECO:0000256" key="11">
    <source>
        <dbReference type="ARBA" id="ARBA00071236"/>
    </source>
</evidence>
<dbReference type="SMART" id="SM00256">
    <property type="entry name" value="FBOX"/>
    <property type="match status" value="1"/>
</dbReference>
<dbReference type="Proteomes" id="UP000677054">
    <property type="component" value="Unassembled WGS sequence"/>
</dbReference>
<feature type="compositionally biased region" description="Basic and acidic residues" evidence="18">
    <location>
        <begin position="529"/>
        <end position="540"/>
    </location>
</feature>
<feature type="compositionally biased region" description="Low complexity" evidence="18">
    <location>
        <begin position="669"/>
        <end position="682"/>
    </location>
</feature>
<evidence type="ECO:0000256" key="15">
    <source>
        <dbReference type="ARBA" id="ARBA00079184"/>
    </source>
</evidence>
<proteinExistence type="inferred from homology"/>
<dbReference type="Gene3D" id="1.10.8.480">
    <property type="match status" value="1"/>
</dbReference>
<dbReference type="InterPro" id="IPR001737">
    <property type="entry name" value="KsgA/Erm"/>
</dbReference>
<keyword evidence="4 17" id="KW-0808">Transferase</keyword>
<evidence type="ECO:0000259" key="20">
    <source>
        <dbReference type="PROSITE" id="PS50181"/>
    </source>
</evidence>
<dbReference type="SUPFAM" id="SSF57850">
    <property type="entry name" value="RING/U-box"/>
    <property type="match status" value="1"/>
</dbReference>
<evidence type="ECO:0000313" key="21">
    <source>
        <dbReference type="EMBL" id="CAD7243371.1"/>
    </source>
</evidence>
<comment type="similarity">
    <text evidence="17">Belongs to the class I-like SAM-binding methyltransferase superfamily. rRNA adenine N(6)-methyltransferase family.</text>
</comment>
<feature type="binding site" evidence="17">
    <location>
        <position position="737"/>
    </location>
    <ligand>
        <name>S-adenosyl-L-methionine</name>
        <dbReference type="ChEBI" id="CHEBI:59789"/>
    </ligand>
</feature>
<dbReference type="InterPro" id="IPR001841">
    <property type="entry name" value="Znf_RING"/>
</dbReference>
<keyword evidence="5 17" id="KW-0949">S-adenosyl-L-methionine</keyword>
<keyword evidence="7 16" id="KW-0863">Zinc-finger</keyword>
<reference evidence="21" key="1">
    <citation type="submission" date="2020-11" db="EMBL/GenBank/DDBJ databases">
        <authorList>
            <person name="Tran Van P."/>
        </authorList>
    </citation>
    <scope>NUCLEOTIDE SEQUENCE</scope>
</reference>
<comment type="catalytic activity">
    <reaction evidence="1">
        <text>S-ubiquitinyl-[E2 ubiquitin-conjugating enzyme]-L-cysteine + [acceptor protein]-L-lysine = [E2 ubiquitin-conjugating enzyme]-L-cysteine + N(6)-ubiquitinyl-[acceptor protein]-L-lysine.</text>
        <dbReference type="EC" id="2.3.2.27"/>
    </reaction>
</comment>
<keyword evidence="22" id="KW-1185">Reference proteome</keyword>
<dbReference type="Gene3D" id="1.20.1280.50">
    <property type="match status" value="1"/>
</dbReference>
<dbReference type="Pfam" id="PF12937">
    <property type="entry name" value="F-box-like"/>
    <property type="match status" value="1"/>
</dbReference>
<evidence type="ECO:0000256" key="13">
    <source>
        <dbReference type="ARBA" id="ARBA00076940"/>
    </source>
</evidence>
<keyword evidence="3 17" id="KW-0489">Methyltransferase</keyword>
<evidence type="ECO:0000256" key="7">
    <source>
        <dbReference type="ARBA" id="ARBA00022771"/>
    </source>
</evidence>
<feature type="binding site" evidence="17">
    <location>
        <position position="628"/>
    </location>
    <ligand>
        <name>S-adenosyl-L-methionine</name>
        <dbReference type="ChEBI" id="CHEBI:59789"/>
    </ligand>
</feature>
<dbReference type="GO" id="GO:0061630">
    <property type="term" value="F:ubiquitin protein ligase activity"/>
    <property type="evidence" value="ECO:0007669"/>
    <property type="project" value="UniProtKB-EC"/>
</dbReference>
<dbReference type="EC" id="2.3.2.27" evidence="2"/>
<dbReference type="InterPro" id="IPR020598">
    <property type="entry name" value="rRNA_Ade_methylase_Trfase_N"/>
</dbReference>
<feature type="region of interest" description="Disordered" evidence="18">
    <location>
        <begin position="667"/>
        <end position="741"/>
    </location>
</feature>
<dbReference type="GO" id="GO:0003723">
    <property type="term" value="F:RNA binding"/>
    <property type="evidence" value="ECO:0007669"/>
    <property type="project" value="UniProtKB-UniRule"/>
</dbReference>
<feature type="compositionally biased region" description="Polar residues" evidence="18">
    <location>
        <begin position="442"/>
        <end position="470"/>
    </location>
</feature>
<dbReference type="Gene3D" id="3.30.40.10">
    <property type="entry name" value="Zinc/RING finger domain, C3HC4 (zinc finger)"/>
    <property type="match status" value="1"/>
</dbReference>
<dbReference type="PANTHER" id="PTHR20872">
    <property type="match status" value="1"/>
</dbReference>
<dbReference type="InterPro" id="IPR036047">
    <property type="entry name" value="F-box-like_dom_sf"/>
</dbReference>
<evidence type="ECO:0000256" key="3">
    <source>
        <dbReference type="ARBA" id="ARBA00022603"/>
    </source>
</evidence>
<dbReference type="PANTHER" id="PTHR20872:SF1">
    <property type="entry name" value="F-BOX DOMAIN-CONTAINING PROTEIN"/>
    <property type="match status" value="1"/>
</dbReference>
<dbReference type="InterPro" id="IPR029063">
    <property type="entry name" value="SAM-dependent_MTases_sf"/>
</dbReference>
<organism evidence="21">
    <name type="scientific">Darwinula stevensoni</name>
    <dbReference type="NCBI Taxonomy" id="69355"/>
    <lineage>
        <taxon>Eukaryota</taxon>
        <taxon>Metazoa</taxon>
        <taxon>Ecdysozoa</taxon>
        <taxon>Arthropoda</taxon>
        <taxon>Crustacea</taxon>
        <taxon>Oligostraca</taxon>
        <taxon>Ostracoda</taxon>
        <taxon>Podocopa</taxon>
        <taxon>Podocopida</taxon>
        <taxon>Darwinulocopina</taxon>
        <taxon>Darwinuloidea</taxon>
        <taxon>Darwinulidae</taxon>
        <taxon>Darwinula</taxon>
    </lineage>
</organism>
<dbReference type="InterPro" id="IPR058746">
    <property type="entry name" value="Znf_RING-type_Topors"/>
</dbReference>
<dbReference type="GO" id="GO:0008270">
    <property type="term" value="F:zinc ion binding"/>
    <property type="evidence" value="ECO:0007669"/>
    <property type="project" value="UniProtKB-KW"/>
</dbReference>
<dbReference type="InterPro" id="IPR020596">
    <property type="entry name" value="rRNA_Ade_Mease_Trfase_CS"/>
</dbReference>
<dbReference type="InterPro" id="IPR001810">
    <property type="entry name" value="F-box_dom"/>
</dbReference>
<feature type="domain" description="RING-type" evidence="19">
    <location>
        <begin position="113"/>
        <end position="152"/>
    </location>
</feature>
<dbReference type="Pfam" id="PF00398">
    <property type="entry name" value="RrnaAD"/>
    <property type="match status" value="2"/>
</dbReference>
<dbReference type="InterPro" id="IPR013083">
    <property type="entry name" value="Znf_RING/FYVE/PHD"/>
</dbReference>
<evidence type="ECO:0000256" key="2">
    <source>
        <dbReference type="ARBA" id="ARBA00012483"/>
    </source>
</evidence>
<evidence type="ECO:0000256" key="12">
    <source>
        <dbReference type="ARBA" id="ARBA00076856"/>
    </source>
</evidence>
<keyword evidence="9" id="KW-0862">Zinc</keyword>
<feature type="compositionally biased region" description="Low complexity" evidence="18">
    <location>
        <begin position="400"/>
        <end position="413"/>
    </location>
</feature>
<name>A0A7R8X905_9CRUS</name>
<dbReference type="EMBL" id="LR899936">
    <property type="protein sequence ID" value="CAD7243371.1"/>
    <property type="molecule type" value="Genomic_DNA"/>
</dbReference>
<feature type="compositionally biased region" description="Polar residues" evidence="18">
    <location>
        <begin position="8"/>
        <end position="26"/>
    </location>
</feature>
<dbReference type="InterPro" id="IPR017907">
    <property type="entry name" value="Znf_RING_CS"/>
</dbReference>
<keyword evidence="6" id="KW-0479">Metal-binding</keyword>
<gene>
    <name evidence="21" type="ORF">DSTB1V02_LOCUS3295</name>
</gene>
<dbReference type="PROSITE" id="PS51689">
    <property type="entry name" value="SAM_RNA_A_N6_MT"/>
    <property type="match status" value="1"/>
</dbReference>
<dbReference type="Pfam" id="PF26084">
    <property type="entry name" value="PWI_Topors"/>
    <property type="match status" value="1"/>
</dbReference>
<keyword evidence="8" id="KW-0833">Ubl conjugation pathway</keyword>
<dbReference type="CDD" id="cd16574">
    <property type="entry name" value="RING-HC_Topors"/>
    <property type="match status" value="1"/>
</dbReference>
<feature type="compositionally biased region" description="Basic residues" evidence="18">
    <location>
        <begin position="701"/>
        <end position="733"/>
    </location>
</feature>
<feature type="domain" description="F-box" evidence="20">
    <location>
        <begin position="923"/>
        <end position="969"/>
    </location>
</feature>
<dbReference type="Pfam" id="PF13923">
    <property type="entry name" value="zf-C3HC4_2"/>
    <property type="match status" value="1"/>
</dbReference>
<feature type="region of interest" description="Disordered" evidence="18">
    <location>
        <begin position="77"/>
        <end position="111"/>
    </location>
</feature>
<dbReference type="FunFam" id="3.30.40.10:FF:000136">
    <property type="entry name" value="E3 ubiquitin-protein ligase Topors"/>
    <property type="match status" value="1"/>
</dbReference>
<dbReference type="SMART" id="SM00650">
    <property type="entry name" value="rADc"/>
    <property type="match status" value="1"/>
</dbReference>
<evidence type="ECO:0000256" key="16">
    <source>
        <dbReference type="PROSITE-ProRule" id="PRU00175"/>
    </source>
</evidence>
<evidence type="ECO:0000256" key="17">
    <source>
        <dbReference type="PROSITE-ProRule" id="PRU01026"/>
    </source>
</evidence>
<dbReference type="OrthoDB" id="9974792at2759"/>
<dbReference type="SUPFAM" id="SSF81383">
    <property type="entry name" value="F-box domain"/>
    <property type="match status" value="1"/>
</dbReference>
<evidence type="ECO:0000256" key="6">
    <source>
        <dbReference type="ARBA" id="ARBA00022723"/>
    </source>
</evidence>
<evidence type="ECO:0000256" key="14">
    <source>
        <dbReference type="ARBA" id="ARBA00079040"/>
    </source>
</evidence>
<dbReference type="InterPro" id="IPR032675">
    <property type="entry name" value="LRR_dom_sf"/>
</dbReference>
<dbReference type="PROSITE" id="PS50181">
    <property type="entry name" value="FBOX"/>
    <property type="match status" value="1"/>
</dbReference>
<evidence type="ECO:0000256" key="5">
    <source>
        <dbReference type="ARBA" id="ARBA00022691"/>
    </source>
</evidence>
<sequence length="1372" mass="155404">MDLRPSQVGRSSGTEMRPRSAQSTKFPKQEHTSGHEDGRESTPPFLSSLVGRLLQAAFGLFKVTAMQRMAEGGGLGVEVECPPTPPMAPFPGSPSPRSGPTPPTPPASPDSKCPICLGRVQDRSKTNTCFHTFCYTCILEWSKVKTECPLCKQSFRVIIHNIRSDQDYDEYVVPNPAPNPAWPAIQVRRWHDLLVPHLVRIPPHLRVHIRLTSRRPQPATSDYRRQLYEMDLWVRPLIDVTGRCRRTDPEFFREMPATTHRLIPWLNRELNAILINPAENMFVLELILALIQRCGIRSATFRNQLRPYLGRHANHFVHEFWEFARSVYDMTGFDTHAVYGPRPQTPPNLATIIEIDSDSSDSSSGVQLLSPEPQRSLSLENGGSPEHSHQDTPSLPISAPNSSSQGNKGQSSPQPGPSTAQDGQASCDRPAGFFWGEPYFLQDSSQDSDWMNGNNFPQPGTSSQEFPSLPSTSFQNPGPSSSSSHPLRPWHSPQNSEESDSEVQILECLKPQRERTPEVITLDSEDEEIPGREMNEEDIRVSACSSSSSAQVKAEVKFEDMDDGDSTPPRPVIRSHIVKAEHQHQAERKRRKTSGHENTDHGSCLKRQKSSSWADHGSRRKINRARLLLSPQDISSSSDCSSSQTPDTSKYYNVTKQSIALGYHLKKNSASSDSGSSSSSLDSDSDFPKKKKLRVKESERRKKHKKSSESKKKHKCPKKKKKKHKSRHKHSHHSSSDSGRVHFRTELGQHILKNPLIVASIVEKAAIGPSDVVLEVGPGTGNLTSKLLEKAKKVIAYEIDPRCAVIMLQREFALRLVAEPGDKLYCRLSLNTQLLARVHHLMKVGRNNFRPPPKVESSVVRLEPKNPPPAINFKEWDGLVRIAFLRKNKTLAAAFLQGSVLVYEDEDKVEVRDGDSDGISVTSSQWAYLPDVLLEDIFSYLTIRERYYASLVCSNWARVFNSQQVWRTFILDDYTLTRRKFNYYMGYQYVLDHLRTQVCLKTIGSFIRHLVIQPMTNFFNLYEFMNMVSFMEERNPGCIGRIHSLKFTFACHLAQRTEQLVFGTGGPLLEALKRLMWNLASLKELELNDLLLEREEGLHLLDEVAFMACERLLRLRVTNATRPYCPLLHAGIFIALRDLTLSPISLDQDLILLLGGTHLEEFTIIQDEHSESAPAVPSKAWKECRKGNPRLRVHLLLRGPTRTDLTWQPGAPVTSIIYDTPYSQLGTGAAVTAVDLYSDSLEVFGHLRLPRFHAPRPFVDRGDSHLMLLARRCPHLHTFLIRERVSTSTLLLLAHTARSLKRMYVRRQAVILRSDWPQQNDWSSEFAMWLKHSAQSYQITEEELGGLLNHCSWRMLSDQQFKQIHINPKQRP</sequence>
<feature type="compositionally biased region" description="Low complexity" evidence="18">
    <location>
        <begin position="471"/>
        <end position="493"/>
    </location>
</feature>
<feature type="compositionally biased region" description="Pro residues" evidence="18">
    <location>
        <begin position="82"/>
        <end position="108"/>
    </location>
</feature>
<evidence type="ECO:0000256" key="9">
    <source>
        <dbReference type="ARBA" id="ARBA00022833"/>
    </source>
</evidence>
<dbReference type="EMBL" id="CAJPEV010000419">
    <property type="protein sequence ID" value="CAG0885078.1"/>
    <property type="molecule type" value="Genomic_DNA"/>
</dbReference>
<evidence type="ECO:0000256" key="10">
    <source>
        <dbReference type="ARBA" id="ARBA00022884"/>
    </source>
</evidence>
<dbReference type="GO" id="GO:0000179">
    <property type="term" value="F:rRNA (adenine-N6,N6-)-dimethyltransferase activity"/>
    <property type="evidence" value="ECO:0007669"/>
    <property type="project" value="UniProtKB-UniRule"/>
</dbReference>
<feature type="region of interest" description="Disordered" evidence="18">
    <location>
        <begin position="357"/>
        <end position="649"/>
    </location>
</feature>
<dbReference type="PROSITE" id="PS50089">
    <property type="entry name" value="ZF_RING_2"/>
    <property type="match status" value="1"/>
</dbReference>
<accession>A0A7R8X905</accession>
<evidence type="ECO:0000256" key="18">
    <source>
        <dbReference type="SAM" id="MobiDB-lite"/>
    </source>
</evidence>
<dbReference type="CDD" id="cd02440">
    <property type="entry name" value="AdoMet_MTases"/>
    <property type="match status" value="1"/>
</dbReference>